<evidence type="ECO:0000313" key="2">
    <source>
        <dbReference type="Proteomes" id="UP000032266"/>
    </source>
</evidence>
<accession>A0A0C5VJU1</accession>
<dbReference type="Proteomes" id="UP000032266">
    <property type="component" value="Chromosome"/>
</dbReference>
<name>A0A0C5VJU1_9GAMM</name>
<dbReference type="KEGG" id="gsn:YC6258_01600"/>
<organism evidence="1 2">
    <name type="scientific">Gynuella sunshinyii YC6258</name>
    <dbReference type="NCBI Taxonomy" id="1445510"/>
    <lineage>
        <taxon>Bacteria</taxon>
        <taxon>Pseudomonadati</taxon>
        <taxon>Pseudomonadota</taxon>
        <taxon>Gammaproteobacteria</taxon>
        <taxon>Oceanospirillales</taxon>
        <taxon>Saccharospirillaceae</taxon>
        <taxon>Gynuella</taxon>
    </lineage>
</organism>
<sequence length="45" mass="5299">MLSLNMWLYRWINDYWQIDVVAARAHICRVGGLCELELCSEQQNG</sequence>
<keyword evidence="2" id="KW-1185">Reference proteome</keyword>
<evidence type="ECO:0000313" key="1">
    <source>
        <dbReference type="EMBL" id="AJQ93648.1"/>
    </source>
</evidence>
<protein>
    <submittedName>
        <fullName evidence="1">Uncharacterized protein</fullName>
    </submittedName>
</protein>
<dbReference type="AlphaFoldDB" id="A0A0C5VJU1"/>
<gene>
    <name evidence="1" type="ORF">YC6258_01600</name>
</gene>
<reference evidence="1 2" key="1">
    <citation type="submission" date="2014-01" db="EMBL/GenBank/DDBJ databases">
        <title>Full genme sequencing of cellulolytic bacterium Gynuella sunshinyii YC6258T gen. nov., sp. nov.</title>
        <authorList>
            <person name="Khan H."/>
            <person name="Chung E.J."/>
            <person name="Chung Y.R."/>
        </authorList>
    </citation>
    <scope>NUCLEOTIDE SEQUENCE [LARGE SCALE GENOMIC DNA]</scope>
    <source>
        <strain evidence="1 2">YC6258</strain>
    </source>
</reference>
<proteinExistence type="predicted"/>
<dbReference type="EMBL" id="CP007142">
    <property type="protein sequence ID" value="AJQ93648.1"/>
    <property type="molecule type" value="Genomic_DNA"/>
</dbReference>
<dbReference type="HOGENOM" id="CLU_3200407_0_0_6"/>